<proteinExistence type="inferred from homology"/>
<comment type="caution">
    <text evidence="3">The sequence shown here is derived from an EMBL/GenBank/DDBJ whole genome shotgun (WGS) entry which is preliminary data.</text>
</comment>
<dbReference type="NCBIfam" id="TIGR01552">
    <property type="entry name" value="phd_fam"/>
    <property type="match status" value="1"/>
</dbReference>
<sequence length="73" mass="8110">MITVTYSRARENLGVVLDQAIAGEPVEITRRNNESAIVISKASFEEYCKAMLNAEFSQLIGQFDVTNKALTDK</sequence>
<dbReference type="Gene3D" id="3.40.1620.10">
    <property type="entry name" value="YefM-like domain"/>
    <property type="match status" value="1"/>
</dbReference>
<evidence type="ECO:0000313" key="4">
    <source>
        <dbReference type="Proteomes" id="UP000028002"/>
    </source>
</evidence>
<dbReference type="SUPFAM" id="SSF143120">
    <property type="entry name" value="YefM-like"/>
    <property type="match status" value="1"/>
</dbReference>
<gene>
    <name evidence="3" type="ORF">MEG1DRAFT_03655</name>
</gene>
<dbReference type="EMBL" id="JGVH01000072">
    <property type="protein sequence ID" value="KER01699.1"/>
    <property type="molecule type" value="Genomic_DNA"/>
</dbReference>
<dbReference type="PATRIC" id="fig|1393735.3.peg.3741"/>
<dbReference type="InterPro" id="IPR036165">
    <property type="entry name" value="YefM-like_sf"/>
</dbReference>
<dbReference type="Proteomes" id="UP000028002">
    <property type="component" value="Unassembled WGS sequence"/>
</dbReference>
<evidence type="ECO:0000256" key="2">
    <source>
        <dbReference type="RuleBase" id="RU362080"/>
    </source>
</evidence>
<reference evidence="3 4" key="1">
    <citation type="submission" date="2014-03" db="EMBL/GenBank/DDBJ databases">
        <title>Draft Genome of Photorhabdus temperata Meg1.</title>
        <authorList>
            <person name="Hurst S.G.IV."/>
            <person name="Morris K."/>
            <person name="Thomas K."/>
            <person name="Tisa L.S."/>
        </authorList>
    </citation>
    <scope>NUCLEOTIDE SEQUENCE [LARGE SCALE GENOMIC DNA]</scope>
    <source>
        <strain evidence="3 4">Meg1</strain>
    </source>
</reference>
<protein>
    <recommendedName>
        <fullName evidence="2">Antitoxin</fullName>
    </recommendedName>
</protein>
<name>A0A081RSP6_PHOTE</name>
<evidence type="ECO:0000256" key="1">
    <source>
        <dbReference type="ARBA" id="ARBA00009981"/>
    </source>
</evidence>
<accession>A0A081RSP6</accession>
<dbReference type="AlphaFoldDB" id="A0A081RSP6"/>
<organism evidence="3 4">
    <name type="scientific">Photorhabdus temperata subsp. temperata Meg1</name>
    <dbReference type="NCBI Taxonomy" id="1393735"/>
    <lineage>
        <taxon>Bacteria</taxon>
        <taxon>Pseudomonadati</taxon>
        <taxon>Pseudomonadota</taxon>
        <taxon>Gammaproteobacteria</taxon>
        <taxon>Enterobacterales</taxon>
        <taxon>Morganellaceae</taxon>
        <taxon>Photorhabdus</taxon>
    </lineage>
</organism>
<comment type="function">
    <text evidence="2">Antitoxin component of a type II toxin-antitoxin (TA) system.</text>
</comment>
<dbReference type="Pfam" id="PF02604">
    <property type="entry name" value="PhdYeFM_antitox"/>
    <property type="match status" value="1"/>
</dbReference>
<dbReference type="RefSeq" id="WP_021326634.1">
    <property type="nucleotide sequence ID" value="NZ_CAWLUD010000072.1"/>
</dbReference>
<comment type="similarity">
    <text evidence="1 2">Belongs to the phD/YefM antitoxin family.</text>
</comment>
<evidence type="ECO:0000313" key="3">
    <source>
        <dbReference type="EMBL" id="KER01699.1"/>
    </source>
</evidence>
<dbReference type="InterPro" id="IPR006442">
    <property type="entry name" value="Antitoxin_Phd/YefM"/>
</dbReference>